<dbReference type="AlphaFoldDB" id="A0A372INC4"/>
<dbReference type="Pfam" id="PF00672">
    <property type="entry name" value="HAMP"/>
    <property type="match status" value="1"/>
</dbReference>
<evidence type="ECO:0000256" key="13">
    <source>
        <dbReference type="ARBA" id="ARBA00023136"/>
    </source>
</evidence>
<evidence type="ECO:0000313" key="18">
    <source>
        <dbReference type="Proteomes" id="UP000264702"/>
    </source>
</evidence>
<comment type="catalytic activity">
    <reaction evidence="1">
        <text>ATP + protein L-histidine = ADP + protein N-phospho-L-histidine.</text>
        <dbReference type="EC" id="2.7.13.3"/>
    </reaction>
</comment>
<keyword evidence="8" id="KW-0547">Nucleotide-binding</keyword>
<keyword evidence="11 14" id="KW-1133">Transmembrane helix</keyword>
<dbReference type="SUPFAM" id="SSF55874">
    <property type="entry name" value="ATPase domain of HSP90 chaperone/DNA topoisomerase II/histidine kinase"/>
    <property type="match status" value="1"/>
</dbReference>
<dbReference type="GO" id="GO:0005886">
    <property type="term" value="C:plasma membrane"/>
    <property type="evidence" value="ECO:0007669"/>
    <property type="project" value="UniProtKB-SubCell"/>
</dbReference>
<dbReference type="SUPFAM" id="SSF158472">
    <property type="entry name" value="HAMP domain-like"/>
    <property type="match status" value="1"/>
</dbReference>
<evidence type="ECO:0000256" key="2">
    <source>
        <dbReference type="ARBA" id="ARBA00004651"/>
    </source>
</evidence>
<dbReference type="CDD" id="cd00082">
    <property type="entry name" value="HisKA"/>
    <property type="match status" value="1"/>
</dbReference>
<accession>A0A372INC4</accession>
<dbReference type="RefSeq" id="WP_117300679.1">
    <property type="nucleotide sequence ID" value="NZ_QVQT02000004.1"/>
</dbReference>
<dbReference type="SMART" id="SM00387">
    <property type="entry name" value="HATPase_c"/>
    <property type="match status" value="1"/>
</dbReference>
<dbReference type="PANTHER" id="PTHR45528:SF1">
    <property type="entry name" value="SENSOR HISTIDINE KINASE CPXA"/>
    <property type="match status" value="1"/>
</dbReference>
<dbReference type="InterPro" id="IPR005467">
    <property type="entry name" value="His_kinase_dom"/>
</dbReference>
<dbReference type="Gene3D" id="6.10.340.10">
    <property type="match status" value="1"/>
</dbReference>
<evidence type="ECO:0000256" key="9">
    <source>
        <dbReference type="ARBA" id="ARBA00022777"/>
    </source>
</evidence>
<dbReference type="InterPro" id="IPR003660">
    <property type="entry name" value="HAMP_dom"/>
</dbReference>
<comment type="caution">
    <text evidence="17">The sequence shown here is derived from an EMBL/GenBank/DDBJ whole genome shotgun (WGS) entry which is preliminary data.</text>
</comment>
<gene>
    <name evidence="17" type="ORF">D0Y96_13400</name>
</gene>
<dbReference type="Gene3D" id="1.10.287.130">
    <property type="match status" value="1"/>
</dbReference>
<evidence type="ECO:0000259" key="15">
    <source>
        <dbReference type="PROSITE" id="PS50109"/>
    </source>
</evidence>
<dbReference type="SMART" id="SM00388">
    <property type="entry name" value="HisKA"/>
    <property type="match status" value="1"/>
</dbReference>
<keyword evidence="10" id="KW-0067">ATP-binding</keyword>
<dbReference type="InterPro" id="IPR003661">
    <property type="entry name" value="HisK_dim/P_dom"/>
</dbReference>
<feature type="transmembrane region" description="Helical" evidence="14">
    <location>
        <begin position="7"/>
        <end position="33"/>
    </location>
</feature>
<dbReference type="GO" id="GO:0000155">
    <property type="term" value="F:phosphorelay sensor kinase activity"/>
    <property type="evidence" value="ECO:0007669"/>
    <property type="project" value="InterPro"/>
</dbReference>
<dbReference type="PANTHER" id="PTHR45528">
    <property type="entry name" value="SENSOR HISTIDINE KINASE CPXA"/>
    <property type="match status" value="1"/>
</dbReference>
<evidence type="ECO:0000256" key="1">
    <source>
        <dbReference type="ARBA" id="ARBA00000085"/>
    </source>
</evidence>
<dbReference type="InterPro" id="IPR003594">
    <property type="entry name" value="HATPase_dom"/>
</dbReference>
<protein>
    <recommendedName>
        <fullName evidence="3">histidine kinase</fullName>
        <ecNumber evidence="3">2.7.13.3</ecNumber>
    </recommendedName>
</protein>
<dbReference type="InterPro" id="IPR036890">
    <property type="entry name" value="HATPase_C_sf"/>
</dbReference>
<evidence type="ECO:0000256" key="12">
    <source>
        <dbReference type="ARBA" id="ARBA00023012"/>
    </source>
</evidence>
<dbReference type="PRINTS" id="PR00344">
    <property type="entry name" value="BCTRLSENSOR"/>
</dbReference>
<evidence type="ECO:0000313" key="17">
    <source>
        <dbReference type="EMBL" id="RFU16378.1"/>
    </source>
</evidence>
<keyword evidence="18" id="KW-1185">Reference proteome</keyword>
<organism evidence="17 18">
    <name type="scientific">Paracidobacterium acidisoli</name>
    <dbReference type="NCBI Taxonomy" id="2303751"/>
    <lineage>
        <taxon>Bacteria</taxon>
        <taxon>Pseudomonadati</taxon>
        <taxon>Acidobacteriota</taxon>
        <taxon>Terriglobia</taxon>
        <taxon>Terriglobales</taxon>
        <taxon>Acidobacteriaceae</taxon>
        <taxon>Paracidobacterium</taxon>
    </lineage>
</organism>
<evidence type="ECO:0000256" key="14">
    <source>
        <dbReference type="SAM" id="Phobius"/>
    </source>
</evidence>
<keyword evidence="5" id="KW-0597">Phosphoprotein</keyword>
<evidence type="ECO:0000256" key="5">
    <source>
        <dbReference type="ARBA" id="ARBA00022553"/>
    </source>
</evidence>
<feature type="domain" description="Histidine kinase" evidence="15">
    <location>
        <begin position="246"/>
        <end position="463"/>
    </location>
</feature>
<keyword evidence="7 14" id="KW-0812">Transmembrane</keyword>
<proteinExistence type="predicted"/>
<dbReference type="PROSITE" id="PS50109">
    <property type="entry name" value="HIS_KIN"/>
    <property type="match status" value="1"/>
</dbReference>
<keyword evidence="4" id="KW-1003">Cell membrane</keyword>
<feature type="domain" description="HAMP" evidence="16">
    <location>
        <begin position="183"/>
        <end position="238"/>
    </location>
</feature>
<evidence type="ECO:0000256" key="4">
    <source>
        <dbReference type="ARBA" id="ARBA00022475"/>
    </source>
</evidence>
<dbReference type="OrthoDB" id="9813151at2"/>
<evidence type="ECO:0000259" key="16">
    <source>
        <dbReference type="PROSITE" id="PS50885"/>
    </source>
</evidence>
<dbReference type="Pfam" id="PF00512">
    <property type="entry name" value="HisKA"/>
    <property type="match status" value="1"/>
</dbReference>
<evidence type="ECO:0000256" key="10">
    <source>
        <dbReference type="ARBA" id="ARBA00022840"/>
    </source>
</evidence>
<evidence type="ECO:0000256" key="6">
    <source>
        <dbReference type="ARBA" id="ARBA00022679"/>
    </source>
</evidence>
<sequence length="471" mass="51288">MRIFARIFLTFWCMIVVSIGMTVVFALSTISLLQPLHPRSLPIYPIHTCALAAQDEYERAGLDGLAHFLGTSRTNCSGGIVVNLKRDHLFGDIGPKLATVESTSGQPSPEMASVTVIELPFQTIFARPGPLGKSAPGFILLMRSPYAFFLNSPRSLRTSLLFLLSRIALLIAVSGFCCYLLTLYLVKPVLRLGRMAEQLGGGDLGTRIEGPLIARRDELGELGRKFNQMAGEIDSLVTRYKHFLAHASHELGSPLTRVNIALGLARKKANQALQPELNRIGHETKRLNTLVQELLLLARLESGNELTRQTTSFNIASVVDEACADASFEAAEIGKSIQIQRREDFKVKGHPELLRRALDNVLRNSLRFARERGVIKVDLTRKPGDSIGVISIEDDGPGIEAAQQEIIFDPFITLPNHVIGESEGSGLGLAIARQAVLANRGKISARNGVTGGLAVFIELPIVESGNSTNSI</sequence>
<feature type="transmembrane region" description="Helical" evidence="14">
    <location>
        <begin position="160"/>
        <end position="186"/>
    </location>
</feature>
<dbReference type="EMBL" id="QVQT01000004">
    <property type="protein sequence ID" value="RFU16378.1"/>
    <property type="molecule type" value="Genomic_DNA"/>
</dbReference>
<dbReference type="SMART" id="SM00304">
    <property type="entry name" value="HAMP"/>
    <property type="match status" value="1"/>
</dbReference>
<dbReference type="CDD" id="cd06225">
    <property type="entry name" value="HAMP"/>
    <property type="match status" value="1"/>
</dbReference>
<dbReference type="InterPro" id="IPR050398">
    <property type="entry name" value="HssS/ArlS-like"/>
</dbReference>
<evidence type="ECO:0000256" key="3">
    <source>
        <dbReference type="ARBA" id="ARBA00012438"/>
    </source>
</evidence>
<name>A0A372INC4_9BACT</name>
<keyword evidence="12" id="KW-0902">Two-component regulatory system</keyword>
<dbReference type="Gene3D" id="3.30.565.10">
    <property type="entry name" value="Histidine kinase-like ATPase, C-terminal domain"/>
    <property type="match status" value="1"/>
</dbReference>
<dbReference type="SUPFAM" id="SSF47384">
    <property type="entry name" value="Homodimeric domain of signal transducing histidine kinase"/>
    <property type="match status" value="1"/>
</dbReference>
<evidence type="ECO:0000256" key="8">
    <source>
        <dbReference type="ARBA" id="ARBA00022741"/>
    </source>
</evidence>
<reference evidence="17 18" key="1">
    <citation type="submission" date="2018-08" db="EMBL/GenBank/DDBJ databases">
        <title>Acidipila sp. 4G-K13, an acidobacterium isolated from forest soil.</title>
        <authorList>
            <person name="Gao Z.-H."/>
            <person name="Qiu L.-H."/>
        </authorList>
    </citation>
    <scope>NUCLEOTIDE SEQUENCE [LARGE SCALE GENOMIC DNA]</scope>
    <source>
        <strain evidence="17 18">4G-K13</strain>
    </source>
</reference>
<keyword evidence="13 14" id="KW-0472">Membrane</keyword>
<dbReference type="InterPro" id="IPR004358">
    <property type="entry name" value="Sig_transdc_His_kin-like_C"/>
</dbReference>
<keyword evidence="9 17" id="KW-0418">Kinase</keyword>
<evidence type="ECO:0000256" key="11">
    <source>
        <dbReference type="ARBA" id="ARBA00022989"/>
    </source>
</evidence>
<comment type="subcellular location">
    <subcellularLocation>
        <location evidence="2">Cell membrane</location>
        <topology evidence="2">Multi-pass membrane protein</topology>
    </subcellularLocation>
</comment>
<dbReference type="GO" id="GO:0005524">
    <property type="term" value="F:ATP binding"/>
    <property type="evidence" value="ECO:0007669"/>
    <property type="project" value="UniProtKB-KW"/>
</dbReference>
<dbReference type="InterPro" id="IPR036097">
    <property type="entry name" value="HisK_dim/P_sf"/>
</dbReference>
<evidence type="ECO:0000256" key="7">
    <source>
        <dbReference type="ARBA" id="ARBA00022692"/>
    </source>
</evidence>
<dbReference type="Pfam" id="PF02518">
    <property type="entry name" value="HATPase_c"/>
    <property type="match status" value="1"/>
</dbReference>
<dbReference type="EC" id="2.7.13.3" evidence="3"/>
<dbReference type="Proteomes" id="UP000264702">
    <property type="component" value="Unassembled WGS sequence"/>
</dbReference>
<keyword evidence="6" id="KW-0808">Transferase</keyword>
<dbReference type="PROSITE" id="PS50885">
    <property type="entry name" value="HAMP"/>
    <property type="match status" value="1"/>
</dbReference>